<dbReference type="EMBL" id="SFCI01000589">
    <property type="protein sequence ID" value="TFY78927.1"/>
    <property type="molecule type" value="Genomic_DNA"/>
</dbReference>
<dbReference type="Proteomes" id="UP000298061">
    <property type="component" value="Unassembled WGS sequence"/>
</dbReference>
<organism evidence="8 9">
    <name type="scientific">Hericium alpestre</name>
    <dbReference type="NCBI Taxonomy" id="135208"/>
    <lineage>
        <taxon>Eukaryota</taxon>
        <taxon>Fungi</taxon>
        <taxon>Dikarya</taxon>
        <taxon>Basidiomycota</taxon>
        <taxon>Agaricomycotina</taxon>
        <taxon>Agaricomycetes</taxon>
        <taxon>Russulales</taxon>
        <taxon>Hericiaceae</taxon>
        <taxon>Hericium</taxon>
    </lineage>
</organism>
<dbReference type="GO" id="GO:0030246">
    <property type="term" value="F:carbohydrate binding"/>
    <property type="evidence" value="ECO:0007669"/>
    <property type="project" value="UniProtKB-UniRule"/>
</dbReference>
<feature type="binding site" evidence="7">
    <location>
        <position position="68"/>
    </location>
    <ligand>
        <name>substrate</name>
    </ligand>
</feature>
<feature type="binding site" evidence="7">
    <location>
        <position position="63"/>
    </location>
    <ligand>
        <name>substrate</name>
    </ligand>
</feature>
<dbReference type="GO" id="GO:0005975">
    <property type="term" value="P:carbohydrate metabolic process"/>
    <property type="evidence" value="ECO:0007669"/>
    <property type="project" value="InterPro"/>
</dbReference>
<evidence type="ECO:0000256" key="1">
    <source>
        <dbReference type="ARBA" id="ARBA00001096"/>
    </source>
</evidence>
<dbReference type="PANTHER" id="PTHR11122">
    <property type="entry name" value="APOSPORY-ASSOCIATED PROTEIN C-RELATED"/>
    <property type="match status" value="1"/>
</dbReference>
<evidence type="ECO:0000313" key="9">
    <source>
        <dbReference type="Proteomes" id="UP000298061"/>
    </source>
</evidence>
<dbReference type="STRING" id="135208.A0A4Y9ZXX9"/>
<name>A0A4Y9ZXX9_9AGAM</name>
<protein>
    <recommendedName>
        <fullName evidence="3 5">Glucose-6-phosphate 1-epimerase</fullName>
        <ecNumber evidence="3 5">5.1.3.15</ecNumber>
    </recommendedName>
</protein>
<dbReference type="GO" id="GO:0005737">
    <property type="term" value="C:cytoplasm"/>
    <property type="evidence" value="ECO:0007669"/>
    <property type="project" value="TreeGrafter"/>
</dbReference>
<feature type="active site" evidence="6">
    <location>
        <position position="245"/>
    </location>
</feature>
<dbReference type="InterPro" id="IPR011013">
    <property type="entry name" value="Gal_mutarotase_sf_dom"/>
</dbReference>
<sequence>MPFKEARDRVILTHPKGASVTILFFGATIISWKSPDRPVRGGIPIVFPNFGPAEHPDHKDLPQHGFSRNAPWEFDDSLLMDNEAGVAARFTLEPLDKIRAVYKRPFQLVYIVTLAEHQLTTDLHVKNTGPDPFEFQALLHTYIRAPSKEVSISPLKGKSYIDKTEVSAEGRATVKEEKRDVVDVKKPTDSVYENAPPSVQVKWPGGGVEVRSAGFPTLTIWNPQEQGAEVPDMEEGGWERFVCVEPGYARGFKKLDAGSTYAAQQVLSVL</sequence>
<dbReference type="PIRSF" id="PIRSF016020">
    <property type="entry name" value="PHexose_mutarotase"/>
    <property type="match status" value="1"/>
</dbReference>
<dbReference type="InterPro" id="IPR014718">
    <property type="entry name" value="GH-type_carb-bd"/>
</dbReference>
<evidence type="ECO:0000313" key="8">
    <source>
        <dbReference type="EMBL" id="TFY78927.1"/>
    </source>
</evidence>
<keyword evidence="9" id="KW-1185">Reference proteome</keyword>
<evidence type="ECO:0000256" key="2">
    <source>
        <dbReference type="ARBA" id="ARBA00005866"/>
    </source>
</evidence>
<dbReference type="OrthoDB" id="1659429at2759"/>
<dbReference type="PANTHER" id="PTHR11122:SF13">
    <property type="entry name" value="GLUCOSE-6-PHOSPHATE 1-EPIMERASE"/>
    <property type="match status" value="1"/>
</dbReference>
<dbReference type="InterPro" id="IPR025532">
    <property type="entry name" value="G6P_1-epimerase"/>
</dbReference>
<feature type="active site" evidence="6">
    <location>
        <position position="140"/>
    </location>
</feature>
<dbReference type="Gene3D" id="2.70.98.10">
    <property type="match status" value="1"/>
</dbReference>
<proteinExistence type="inferred from homology"/>
<dbReference type="InterPro" id="IPR008183">
    <property type="entry name" value="Aldose_1/G6P_1-epimerase"/>
</dbReference>
<comment type="similarity">
    <text evidence="2 5">Belongs to the glucose-6-phosphate 1-epimerase family.</text>
</comment>
<evidence type="ECO:0000256" key="4">
    <source>
        <dbReference type="ARBA" id="ARBA00023235"/>
    </source>
</evidence>
<dbReference type="Pfam" id="PF01263">
    <property type="entry name" value="Aldose_epim"/>
    <property type="match status" value="1"/>
</dbReference>
<comment type="catalytic activity">
    <reaction evidence="1">
        <text>alpha-D-glucose 6-phosphate = beta-D-glucose 6-phosphate</text>
        <dbReference type="Rhea" id="RHEA:16249"/>
        <dbReference type="ChEBI" id="CHEBI:58225"/>
        <dbReference type="ChEBI" id="CHEBI:58247"/>
        <dbReference type="EC" id="5.1.3.15"/>
    </reaction>
</comment>
<gene>
    <name evidence="8" type="ORF">EWM64_g5087</name>
</gene>
<feature type="binding site" evidence="7">
    <location>
        <position position="40"/>
    </location>
    <ligand>
        <name>substrate</name>
    </ligand>
</feature>
<accession>A0A4Y9ZXX9</accession>
<evidence type="ECO:0000256" key="3">
    <source>
        <dbReference type="ARBA" id="ARBA00012083"/>
    </source>
</evidence>
<dbReference type="EC" id="5.1.3.15" evidence="3 5"/>
<dbReference type="GO" id="GO:0047938">
    <property type="term" value="F:glucose-6-phosphate 1-epimerase activity"/>
    <property type="evidence" value="ECO:0007669"/>
    <property type="project" value="UniProtKB-UniRule"/>
</dbReference>
<evidence type="ECO:0000256" key="5">
    <source>
        <dbReference type="PIRNR" id="PIRNR016020"/>
    </source>
</evidence>
<dbReference type="SUPFAM" id="SSF74650">
    <property type="entry name" value="Galactose mutarotase-like"/>
    <property type="match status" value="1"/>
</dbReference>
<keyword evidence="4 5" id="KW-0413">Isomerase</keyword>
<comment type="caution">
    <text evidence="8">The sequence shown here is derived from an EMBL/GenBank/DDBJ whole genome shotgun (WGS) entry which is preliminary data.</text>
</comment>
<reference evidence="8 9" key="1">
    <citation type="submission" date="2019-02" db="EMBL/GenBank/DDBJ databases">
        <title>Genome sequencing of the rare red list fungi Hericium alpestre (H. flagellum).</title>
        <authorList>
            <person name="Buettner E."/>
            <person name="Kellner H."/>
        </authorList>
    </citation>
    <scope>NUCLEOTIDE SEQUENCE [LARGE SCALE GENOMIC DNA]</scope>
    <source>
        <strain evidence="8 9">DSM 108284</strain>
    </source>
</reference>
<comment type="function">
    <text evidence="5">Catalyzes the interconversion between the alpha and beta anomers from at least three hexose 6-phosphate sugars (Glc6P, Gal6P, and Man6P).</text>
</comment>
<evidence type="ECO:0000256" key="7">
    <source>
        <dbReference type="PIRSR" id="PIRSR016020-2"/>
    </source>
</evidence>
<evidence type="ECO:0000256" key="6">
    <source>
        <dbReference type="PIRSR" id="PIRSR016020-1"/>
    </source>
</evidence>
<dbReference type="AlphaFoldDB" id="A0A4Y9ZXX9"/>